<dbReference type="InterPro" id="IPR021255">
    <property type="entry name" value="DUF2807"/>
</dbReference>
<feature type="domain" description="Putative auto-transporter adhesin head GIN" evidence="2">
    <location>
        <begin position="36"/>
        <end position="195"/>
    </location>
</feature>
<evidence type="ECO:0000259" key="2">
    <source>
        <dbReference type="Pfam" id="PF10988"/>
    </source>
</evidence>
<dbReference type="Gene3D" id="2.160.20.120">
    <property type="match status" value="1"/>
</dbReference>
<proteinExistence type="predicted"/>
<evidence type="ECO:0000256" key="1">
    <source>
        <dbReference type="SAM" id="MobiDB-lite"/>
    </source>
</evidence>
<organism evidence="3 4">
    <name type="scientific">Paraburkholderia acidicola</name>
    <dbReference type="NCBI Taxonomy" id="1912599"/>
    <lineage>
        <taxon>Bacteria</taxon>
        <taxon>Pseudomonadati</taxon>
        <taxon>Pseudomonadota</taxon>
        <taxon>Betaproteobacteria</taxon>
        <taxon>Burkholderiales</taxon>
        <taxon>Burkholderiaceae</taxon>
        <taxon>Paraburkholderia</taxon>
    </lineage>
</organism>
<keyword evidence="4" id="KW-1185">Reference proteome</keyword>
<dbReference type="Proteomes" id="UP001469089">
    <property type="component" value="Unassembled WGS sequence"/>
</dbReference>
<name>A0ABV1LJQ0_9BURK</name>
<gene>
    <name evidence="3" type="ORF">N0A02_08700</name>
</gene>
<accession>A0ABV1LJQ0</accession>
<comment type="caution">
    <text evidence="3">The sequence shown here is derived from an EMBL/GenBank/DDBJ whole genome shotgun (WGS) entry which is preliminary data.</text>
</comment>
<dbReference type="RefSeq" id="WP_349541980.1">
    <property type="nucleotide sequence ID" value="NZ_JAOALG010000001.1"/>
</dbReference>
<reference evidence="3 4" key="1">
    <citation type="journal article" date="2024" name="Chem. Sci.">
        <title>Discovery of a lagriamide polyketide by integrated genome mining, isotopic labeling, and untargeted metabolomics.</title>
        <authorList>
            <person name="Fergusson C.H."/>
            <person name="Saulog J."/>
            <person name="Paulo B.S."/>
            <person name="Wilson D.M."/>
            <person name="Liu D.Y."/>
            <person name="Morehouse N.J."/>
            <person name="Waterworth S."/>
            <person name="Barkei J."/>
            <person name="Gray C.A."/>
            <person name="Kwan J.C."/>
            <person name="Eustaquio A.S."/>
            <person name="Linington R.G."/>
        </authorList>
    </citation>
    <scope>NUCLEOTIDE SEQUENCE [LARGE SCALE GENOMIC DNA]</scope>
    <source>
        <strain evidence="3 4">RL17-338-BIF-B</strain>
    </source>
</reference>
<evidence type="ECO:0000313" key="4">
    <source>
        <dbReference type="Proteomes" id="UP001469089"/>
    </source>
</evidence>
<dbReference type="EMBL" id="JAOALG010000001">
    <property type="protein sequence ID" value="MEQ5839510.1"/>
    <property type="molecule type" value="Genomic_DNA"/>
</dbReference>
<sequence length="211" mass="21542">MGQENVVVHGDGGSSSSGLIVASDRDMVETRQPGKFSAIEVDMSADVSFAVGSDSLVTVTGPANVVPLVKTEVQDGVLRVRLEHSVTMSRSVKLVITGPVLQAVSIRGSATVKALNLNEDALSVGISGSGNVSASGNVKEVRVAISGSGDVHVSDIHAKALVASIKGSGNIRAYASDSAVVELSGSGDIKIRGNPPHRVVNRSGSGDVQFE</sequence>
<evidence type="ECO:0000313" key="3">
    <source>
        <dbReference type="EMBL" id="MEQ5839510.1"/>
    </source>
</evidence>
<feature type="compositionally biased region" description="Polar residues" evidence="1">
    <location>
        <begin position="202"/>
        <end position="211"/>
    </location>
</feature>
<dbReference type="PANTHER" id="PTHR39200:SF1">
    <property type="entry name" value="AUTO-TRANSPORTER ADHESIN HEAD GIN DOMAIN-CONTAINING PROTEIN-RELATED"/>
    <property type="match status" value="1"/>
</dbReference>
<dbReference type="Pfam" id="PF10988">
    <property type="entry name" value="DUF2807"/>
    <property type="match status" value="1"/>
</dbReference>
<feature type="region of interest" description="Disordered" evidence="1">
    <location>
        <begin position="192"/>
        <end position="211"/>
    </location>
</feature>
<protein>
    <submittedName>
        <fullName evidence="3">DUF2807 domain-containing protein</fullName>
    </submittedName>
</protein>
<dbReference type="PANTHER" id="PTHR39200">
    <property type="entry name" value="HYPOTHETICAL EXPORTED PROTEIN"/>
    <property type="match status" value="1"/>
</dbReference>